<evidence type="ECO:0000313" key="1">
    <source>
        <dbReference type="EMBL" id="GBN15094.1"/>
    </source>
</evidence>
<keyword evidence="2" id="KW-1185">Reference proteome</keyword>
<evidence type="ECO:0000313" key="2">
    <source>
        <dbReference type="Proteomes" id="UP000499080"/>
    </source>
</evidence>
<dbReference type="EMBL" id="BGPR01005984">
    <property type="protein sequence ID" value="GBN15094.1"/>
    <property type="molecule type" value="Genomic_DNA"/>
</dbReference>
<protein>
    <submittedName>
        <fullName evidence="1">Uncharacterized protein</fullName>
    </submittedName>
</protein>
<comment type="caution">
    <text evidence="1">The sequence shown here is derived from an EMBL/GenBank/DDBJ whole genome shotgun (WGS) entry which is preliminary data.</text>
</comment>
<proteinExistence type="predicted"/>
<reference evidence="1 2" key="1">
    <citation type="journal article" date="2019" name="Sci. Rep.">
        <title>Orb-weaving spider Araneus ventricosus genome elucidates the spidroin gene catalogue.</title>
        <authorList>
            <person name="Kono N."/>
            <person name="Nakamura H."/>
            <person name="Ohtoshi R."/>
            <person name="Moran D.A.P."/>
            <person name="Shinohara A."/>
            <person name="Yoshida Y."/>
            <person name="Fujiwara M."/>
            <person name="Mori M."/>
            <person name="Tomita M."/>
            <person name="Arakawa K."/>
        </authorList>
    </citation>
    <scope>NUCLEOTIDE SEQUENCE [LARGE SCALE GENOMIC DNA]</scope>
</reference>
<organism evidence="1 2">
    <name type="scientific">Araneus ventricosus</name>
    <name type="common">Orbweaver spider</name>
    <name type="synonym">Epeira ventricosa</name>
    <dbReference type="NCBI Taxonomy" id="182803"/>
    <lineage>
        <taxon>Eukaryota</taxon>
        <taxon>Metazoa</taxon>
        <taxon>Ecdysozoa</taxon>
        <taxon>Arthropoda</taxon>
        <taxon>Chelicerata</taxon>
        <taxon>Arachnida</taxon>
        <taxon>Araneae</taxon>
        <taxon>Araneomorphae</taxon>
        <taxon>Entelegynae</taxon>
        <taxon>Araneoidea</taxon>
        <taxon>Araneidae</taxon>
        <taxon>Araneus</taxon>
    </lineage>
</organism>
<sequence>MYPVLKQHKGYSGTELEIAGRGQMKQPEPHRPLQDSAPHHLECVCFSKPDLRCSRLHIRRFLFYICDGLFSSHFFHGLHLTDVNFRGFYCFLDW</sequence>
<name>A0A4Y2LKN1_ARAVE</name>
<gene>
    <name evidence="1" type="ORF">AVEN_19960_1</name>
</gene>
<dbReference type="Proteomes" id="UP000499080">
    <property type="component" value="Unassembled WGS sequence"/>
</dbReference>
<dbReference type="AlphaFoldDB" id="A0A4Y2LKN1"/>
<accession>A0A4Y2LKN1</accession>